<reference evidence="1 2" key="1">
    <citation type="journal article" date="2015" name="Int. J. Syst. Evol. Microbiol.">
        <title>Sphingomonas hengshuiensis sp. nov., isolated from lake wetland.</title>
        <authorList>
            <person name="Wei S."/>
            <person name="Wang T."/>
            <person name="Liu H."/>
            <person name="Zhang C."/>
            <person name="Guo J."/>
            <person name="Wang Q."/>
            <person name="Liang K."/>
            <person name="Zhang Z."/>
        </authorList>
    </citation>
    <scope>NUCLEOTIDE SEQUENCE [LARGE SCALE GENOMIC DNA]</scope>
    <source>
        <strain evidence="1 2">WHSC-8</strain>
    </source>
</reference>
<reference evidence="1 2" key="2">
    <citation type="submission" date="2015-02" db="EMBL/GenBank/DDBJ databases">
        <title>The complete genome of Sphingomonas hengshuiensis sp. WHSC-8 isolated from soil of Hengshui Lake.</title>
        <authorList>
            <person name="Wei S."/>
            <person name="Guo J."/>
            <person name="Su C."/>
            <person name="Wu R."/>
            <person name="Zhang Z."/>
            <person name="Liang K."/>
            <person name="Li H."/>
            <person name="Wang T."/>
            <person name="Liu H."/>
            <person name="Zhang C."/>
            <person name="Li Z."/>
            <person name="Wang Q."/>
            <person name="Meng J."/>
        </authorList>
    </citation>
    <scope>NUCLEOTIDE SEQUENCE [LARGE SCALE GENOMIC DNA]</scope>
    <source>
        <strain evidence="1 2">WHSC-8</strain>
    </source>
</reference>
<dbReference type="Pfam" id="PF04255">
    <property type="entry name" value="DUF433"/>
    <property type="match status" value="1"/>
</dbReference>
<proteinExistence type="predicted"/>
<dbReference type="RefSeq" id="WP_044334931.1">
    <property type="nucleotide sequence ID" value="NZ_CP010836.1"/>
</dbReference>
<dbReference type="PANTHER" id="PTHR34849:SF3">
    <property type="entry name" value="SSR2962 PROTEIN"/>
    <property type="match status" value="1"/>
</dbReference>
<dbReference type="EMBL" id="CP010836">
    <property type="protein sequence ID" value="AJP73810.1"/>
    <property type="molecule type" value="Genomic_DNA"/>
</dbReference>
<sequence length="78" mass="8462">MNWRDHIHSDPGILGGKPVIRGTRISVELILEYLAEGASVPEIIDAYGHITEADVRAAIAFTHDLLIKEASAAKREAA</sequence>
<name>A0A7U4JBJ7_9SPHN</name>
<evidence type="ECO:0000313" key="2">
    <source>
        <dbReference type="Proteomes" id="UP000032300"/>
    </source>
</evidence>
<dbReference type="KEGG" id="sphi:TS85_21440"/>
<protein>
    <submittedName>
        <fullName evidence="1">Antitoxin</fullName>
    </submittedName>
</protein>
<dbReference type="InterPro" id="IPR036388">
    <property type="entry name" value="WH-like_DNA-bd_sf"/>
</dbReference>
<gene>
    <name evidence="1" type="ORF">TS85_21440</name>
</gene>
<dbReference type="InterPro" id="IPR007367">
    <property type="entry name" value="DUF433"/>
</dbReference>
<dbReference type="PANTHER" id="PTHR34849">
    <property type="entry name" value="SSL5025 PROTEIN"/>
    <property type="match status" value="1"/>
</dbReference>
<dbReference type="OrthoDB" id="200074at2"/>
<dbReference type="Proteomes" id="UP000032300">
    <property type="component" value="Chromosome"/>
</dbReference>
<dbReference type="InterPro" id="IPR009057">
    <property type="entry name" value="Homeodomain-like_sf"/>
</dbReference>
<evidence type="ECO:0000313" key="1">
    <source>
        <dbReference type="EMBL" id="AJP73810.1"/>
    </source>
</evidence>
<dbReference type="AlphaFoldDB" id="A0A7U4JBJ7"/>
<dbReference type="SUPFAM" id="SSF46689">
    <property type="entry name" value="Homeodomain-like"/>
    <property type="match status" value="1"/>
</dbReference>
<dbReference type="Gene3D" id="1.10.10.10">
    <property type="entry name" value="Winged helix-like DNA-binding domain superfamily/Winged helix DNA-binding domain"/>
    <property type="match status" value="1"/>
</dbReference>
<organism evidence="1 2">
    <name type="scientific">Sphingomonas hengshuiensis</name>
    <dbReference type="NCBI Taxonomy" id="1609977"/>
    <lineage>
        <taxon>Bacteria</taxon>
        <taxon>Pseudomonadati</taxon>
        <taxon>Pseudomonadota</taxon>
        <taxon>Alphaproteobacteria</taxon>
        <taxon>Sphingomonadales</taxon>
        <taxon>Sphingomonadaceae</taxon>
        <taxon>Sphingomonas</taxon>
    </lineage>
</organism>
<keyword evidence="2" id="KW-1185">Reference proteome</keyword>
<accession>A0A7U4JBJ7</accession>